<gene>
    <name evidence="4" type="primary">LOC115875516</name>
</gene>
<protein>
    <submittedName>
        <fullName evidence="4">Uncharacterized protein LOC115875516</fullName>
    </submittedName>
</protein>
<organism evidence="3 4">
    <name type="scientific">Sitophilus oryzae</name>
    <name type="common">Rice weevil</name>
    <name type="synonym">Curculio oryzae</name>
    <dbReference type="NCBI Taxonomy" id="7048"/>
    <lineage>
        <taxon>Eukaryota</taxon>
        <taxon>Metazoa</taxon>
        <taxon>Ecdysozoa</taxon>
        <taxon>Arthropoda</taxon>
        <taxon>Hexapoda</taxon>
        <taxon>Insecta</taxon>
        <taxon>Pterygota</taxon>
        <taxon>Neoptera</taxon>
        <taxon>Endopterygota</taxon>
        <taxon>Coleoptera</taxon>
        <taxon>Polyphaga</taxon>
        <taxon>Cucujiformia</taxon>
        <taxon>Curculionidae</taxon>
        <taxon>Dryophthorinae</taxon>
        <taxon>Sitophilus</taxon>
    </lineage>
</organism>
<evidence type="ECO:0000259" key="1">
    <source>
        <dbReference type="Pfam" id="PF21787"/>
    </source>
</evidence>
<proteinExistence type="predicted"/>
<dbReference type="InParanoid" id="A0A6J2X7K7"/>
<feature type="domain" description="Transposable element P transposase-like RNase H" evidence="1">
    <location>
        <begin position="1"/>
        <end position="63"/>
    </location>
</feature>
<dbReference type="InterPro" id="IPR048365">
    <property type="entry name" value="TNP-like_RNaseH_N"/>
</dbReference>
<name>A0A6J2X7K7_SITOR</name>
<dbReference type="OrthoDB" id="6768659at2759"/>
<evidence type="ECO:0000313" key="4">
    <source>
        <dbReference type="RefSeq" id="XP_030746849.1"/>
    </source>
</evidence>
<evidence type="ECO:0000259" key="2">
    <source>
        <dbReference type="Pfam" id="PF21788"/>
    </source>
</evidence>
<keyword evidence="3" id="KW-1185">Reference proteome</keyword>
<dbReference type="RefSeq" id="XP_030746849.1">
    <property type="nucleotide sequence ID" value="XM_030890989.1"/>
</dbReference>
<dbReference type="Pfam" id="PF21788">
    <property type="entry name" value="TNP-like_GBD"/>
    <property type="match status" value="1"/>
</dbReference>
<feature type="domain" description="Transposable element P transposase-like GTP-binding insertion" evidence="2">
    <location>
        <begin position="90"/>
        <end position="205"/>
    </location>
</feature>
<dbReference type="Pfam" id="PF21787">
    <property type="entry name" value="TNP-like_RNaseH_N"/>
    <property type="match status" value="1"/>
</dbReference>
<accession>A0A6J2X7K7</accession>
<dbReference type="Proteomes" id="UP000504635">
    <property type="component" value="Unplaced"/>
</dbReference>
<dbReference type="InterPro" id="IPR048366">
    <property type="entry name" value="TNP-like_GBD"/>
</dbReference>
<reference evidence="4" key="1">
    <citation type="submission" date="2025-08" db="UniProtKB">
        <authorList>
            <consortium name="RefSeq"/>
        </authorList>
    </citation>
    <scope>IDENTIFICATION</scope>
    <source>
        <tissue evidence="4">Gonads</tissue>
    </source>
</reference>
<dbReference type="AlphaFoldDB" id="A0A6J2X7K7"/>
<dbReference type="KEGG" id="soy:115875516"/>
<dbReference type="GeneID" id="115875516"/>
<evidence type="ECO:0000313" key="3">
    <source>
        <dbReference type="Proteomes" id="UP000504635"/>
    </source>
</evidence>
<sequence>MVHGLHKSWKQPIAYFFTRDTIKTEQLKTLIKEIIIELEKANLYILTTVCDQGATNRCAITQLCRENSNRPEPYFVLNDHKIFTLFDPPHLIKSTRNALLKYIIKYSNTKFAKMDHIKQCFYIDKTKRFQALRKIRECYLTLKNQNRLKMKVCIAARTLSHTVAACIEQMVSNPCNNLPVDAINTAEFVHDMDRLFDSFNGRTPQPEMGKPYRRCLSNKSPHRALWNNLKPKIRSWEFISVSDGKRKSKMPFKSGWLTTIDATCQLWEICRELGFKFLRTRSLNQDPLENLFASIRNLGAQNTTPNPYQLISCFKTSILNNLITPTCNRNCEKDEAGILDNLQDFLQSDTNNTIPLPLFEVNELDTIKIPGLDIQFNEQESNTAAYVAGFLIKKFKTKLQCE</sequence>